<sequence length="83" mass="9603">MCEFSYQLLKCLDDVEEKYIIKEIHEGVFGTYIGGWTITNKITRVESANKVILTGLRRILKEAKGRWVEELPQAPLFTSQNIE</sequence>
<feature type="non-terminal residue" evidence="1">
    <location>
        <position position="1"/>
    </location>
</feature>
<dbReference type="AlphaFoldDB" id="A0A371EAI0"/>
<name>A0A371EAI0_MUCPR</name>
<organism evidence="1 2">
    <name type="scientific">Mucuna pruriens</name>
    <name type="common">Velvet bean</name>
    <name type="synonym">Dolichos pruriens</name>
    <dbReference type="NCBI Taxonomy" id="157652"/>
    <lineage>
        <taxon>Eukaryota</taxon>
        <taxon>Viridiplantae</taxon>
        <taxon>Streptophyta</taxon>
        <taxon>Embryophyta</taxon>
        <taxon>Tracheophyta</taxon>
        <taxon>Spermatophyta</taxon>
        <taxon>Magnoliopsida</taxon>
        <taxon>eudicotyledons</taxon>
        <taxon>Gunneridae</taxon>
        <taxon>Pentapetalae</taxon>
        <taxon>rosids</taxon>
        <taxon>fabids</taxon>
        <taxon>Fabales</taxon>
        <taxon>Fabaceae</taxon>
        <taxon>Papilionoideae</taxon>
        <taxon>50 kb inversion clade</taxon>
        <taxon>NPAAA clade</taxon>
        <taxon>indigoferoid/millettioid clade</taxon>
        <taxon>Phaseoleae</taxon>
        <taxon>Mucuna</taxon>
    </lineage>
</organism>
<accession>A0A371EAI0</accession>
<reference evidence="1" key="1">
    <citation type="submission" date="2018-05" db="EMBL/GenBank/DDBJ databases">
        <title>Draft genome of Mucuna pruriens seed.</title>
        <authorList>
            <person name="Nnadi N.E."/>
            <person name="Vos R."/>
            <person name="Hasami M.H."/>
            <person name="Devisetty U.K."/>
            <person name="Aguiy J.C."/>
        </authorList>
    </citation>
    <scope>NUCLEOTIDE SEQUENCE [LARGE SCALE GENOMIC DNA]</scope>
    <source>
        <strain evidence="1">JCA_2017</strain>
    </source>
</reference>
<protein>
    <submittedName>
        <fullName evidence="1">Uncharacterized protein</fullName>
    </submittedName>
</protein>
<dbReference type="OrthoDB" id="1430228at2759"/>
<keyword evidence="2" id="KW-1185">Reference proteome</keyword>
<evidence type="ECO:0000313" key="1">
    <source>
        <dbReference type="EMBL" id="RDX63046.1"/>
    </source>
</evidence>
<comment type="caution">
    <text evidence="1">The sequence shown here is derived from an EMBL/GenBank/DDBJ whole genome shotgun (WGS) entry which is preliminary data.</text>
</comment>
<gene>
    <name evidence="1" type="ORF">CR513_58564</name>
</gene>
<dbReference type="EMBL" id="QJKJ01015114">
    <property type="protein sequence ID" value="RDX63046.1"/>
    <property type="molecule type" value="Genomic_DNA"/>
</dbReference>
<dbReference type="Proteomes" id="UP000257109">
    <property type="component" value="Unassembled WGS sequence"/>
</dbReference>
<evidence type="ECO:0000313" key="2">
    <source>
        <dbReference type="Proteomes" id="UP000257109"/>
    </source>
</evidence>
<proteinExistence type="predicted"/>